<feature type="compositionally biased region" description="Basic and acidic residues" evidence="1">
    <location>
        <begin position="902"/>
        <end position="912"/>
    </location>
</feature>
<proteinExistence type="predicted"/>
<feature type="region of interest" description="Disordered" evidence="1">
    <location>
        <begin position="548"/>
        <end position="591"/>
    </location>
</feature>
<feature type="region of interest" description="Disordered" evidence="1">
    <location>
        <begin position="28"/>
        <end position="72"/>
    </location>
</feature>
<feature type="compositionally biased region" description="Polar residues" evidence="1">
    <location>
        <begin position="132"/>
        <end position="144"/>
    </location>
</feature>
<feature type="compositionally biased region" description="Polar residues" evidence="1">
    <location>
        <begin position="56"/>
        <end position="65"/>
    </location>
</feature>
<reference evidence="2" key="1">
    <citation type="journal article" date="2012" name="Nature">
        <title>The oyster genome reveals stress adaptation and complexity of shell formation.</title>
        <authorList>
            <person name="Zhang G."/>
            <person name="Fang X."/>
            <person name="Guo X."/>
            <person name="Li L."/>
            <person name="Luo R."/>
            <person name="Xu F."/>
            <person name="Yang P."/>
            <person name="Zhang L."/>
            <person name="Wang X."/>
            <person name="Qi H."/>
            <person name="Xiong Z."/>
            <person name="Que H."/>
            <person name="Xie Y."/>
            <person name="Holland P.W."/>
            <person name="Paps J."/>
            <person name="Zhu Y."/>
            <person name="Wu F."/>
            <person name="Chen Y."/>
            <person name="Wang J."/>
            <person name="Peng C."/>
            <person name="Meng J."/>
            <person name="Yang L."/>
            <person name="Liu J."/>
            <person name="Wen B."/>
            <person name="Zhang N."/>
            <person name="Huang Z."/>
            <person name="Zhu Q."/>
            <person name="Feng Y."/>
            <person name="Mount A."/>
            <person name="Hedgecock D."/>
            <person name="Xu Z."/>
            <person name="Liu Y."/>
            <person name="Domazet-Loso T."/>
            <person name="Du Y."/>
            <person name="Sun X."/>
            <person name="Zhang S."/>
            <person name="Liu B."/>
            <person name="Cheng P."/>
            <person name="Jiang X."/>
            <person name="Li J."/>
            <person name="Fan D."/>
            <person name="Wang W."/>
            <person name="Fu W."/>
            <person name="Wang T."/>
            <person name="Wang B."/>
            <person name="Zhang J."/>
            <person name="Peng Z."/>
            <person name="Li Y."/>
            <person name="Li N."/>
            <person name="Wang J."/>
            <person name="Chen M."/>
            <person name="He Y."/>
            <person name="Tan F."/>
            <person name="Song X."/>
            <person name="Zheng Q."/>
            <person name="Huang R."/>
            <person name="Yang H."/>
            <person name="Du X."/>
            <person name="Chen L."/>
            <person name="Yang M."/>
            <person name="Gaffney P.M."/>
            <person name="Wang S."/>
            <person name="Luo L."/>
            <person name="She Z."/>
            <person name="Ming Y."/>
            <person name="Huang W."/>
            <person name="Zhang S."/>
            <person name="Huang B."/>
            <person name="Zhang Y."/>
            <person name="Qu T."/>
            <person name="Ni P."/>
            <person name="Miao G."/>
            <person name="Wang J."/>
            <person name="Wang Q."/>
            <person name="Steinberg C.E."/>
            <person name="Wang H."/>
            <person name="Li N."/>
            <person name="Qian L."/>
            <person name="Zhang G."/>
            <person name="Li Y."/>
            <person name="Yang H."/>
            <person name="Liu X."/>
            <person name="Wang J."/>
            <person name="Yin Y."/>
            <person name="Wang J."/>
        </authorList>
    </citation>
    <scope>NUCLEOTIDE SEQUENCE [LARGE SCALE GENOMIC DNA]</scope>
    <source>
        <strain evidence="2">05x7-T-G4-1.051#20</strain>
    </source>
</reference>
<feature type="compositionally biased region" description="Basic and acidic residues" evidence="1">
    <location>
        <begin position="477"/>
        <end position="491"/>
    </location>
</feature>
<feature type="region of interest" description="Disordered" evidence="1">
    <location>
        <begin position="769"/>
        <end position="800"/>
    </location>
</feature>
<dbReference type="EMBL" id="JH817706">
    <property type="protein sequence ID" value="EKC24596.1"/>
    <property type="molecule type" value="Genomic_DNA"/>
</dbReference>
<protein>
    <submittedName>
        <fullName evidence="2">Uncharacterized protein</fullName>
    </submittedName>
</protein>
<feature type="region of interest" description="Disordered" evidence="1">
    <location>
        <begin position="891"/>
        <end position="916"/>
    </location>
</feature>
<dbReference type="AlphaFoldDB" id="K1QSN1"/>
<dbReference type="HOGENOM" id="CLU_312903_0_0_1"/>
<organism evidence="2">
    <name type="scientific">Magallana gigas</name>
    <name type="common">Pacific oyster</name>
    <name type="synonym">Crassostrea gigas</name>
    <dbReference type="NCBI Taxonomy" id="29159"/>
    <lineage>
        <taxon>Eukaryota</taxon>
        <taxon>Metazoa</taxon>
        <taxon>Spiralia</taxon>
        <taxon>Lophotrochozoa</taxon>
        <taxon>Mollusca</taxon>
        <taxon>Bivalvia</taxon>
        <taxon>Autobranchia</taxon>
        <taxon>Pteriomorphia</taxon>
        <taxon>Ostreida</taxon>
        <taxon>Ostreoidea</taxon>
        <taxon>Ostreidae</taxon>
        <taxon>Magallana</taxon>
    </lineage>
</organism>
<feature type="compositionally biased region" description="Basic and acidic residues" evidence="1">
    <location>
        <begin position="565"/>
        <end position="586"/>
    </location>
</feature>
<gene>
    <name evidence="2" type="ORF">CGI_10024385</name>
</gene>
<evidence type="ECO:0000313" key="2">
    <source>
        <dbReference type="EMBL" id="EKC24596.1"/>
    </source>
</evidence>
<feature type="region of interest" description="Disordered" evidence="1">
    <location>
        <begin position="819"/>
        <end position="842"/>
    </location>
</feature>
<dbReference type="InParanoid" id="K1QSN1"/>
<accession>K1QSN1</accession>
<sequence>MEFPVEGNYTPNFTESECSIRIPGIAWNGESPRSFRETPRITSPNKDSRDGRVQAFSAQRTSDTPRPTEELPSVESIIERVCSQICNDLRRSGVLKDEVVDTVAARVYSELSSRCIRRSTDPDESVPASLASGRSSVNNESRTGQNKRCKSSNDDRYSVVSRAAQGRSVVKTTNSLKTKDEKNRNSSKSSHVRSSRADSAQSELATTSRSLVSRNLTRSRTPTRGQHGTPANTTSSIGSVLELSVDQNSYTPLPFIRQTSSSGKQSIQSTPRSTEGRSSGNVQDRSKSSQSGSKQDNKTALLGPSKIPRRIESSTFLGRESESSRSSASHILVPVRTRTPRDKDVAQITRNEDKIGQASSPTVYSTTNSPNSLKGAHFGDQVNRCKSVGNKINQDEWEMCYSSQVSSTMLGVGLSTPSSNEDENNEKRIFDTKDRAPKLVSKMPCLSQTSMKVSSSRSSKIPIRSVTPEVTKPANAKAKDNAKKMSKEKYENPNTRVNECAKNVSRRENKTPSGIFNKVKNKASVPKTGHKTEENTFKNALERRKAYETKRKLQREGGLAAKTAKKTETDSKKQTNNTGDKDEPKTKAGKGPIVSTEVPIIEKKPCHNEDNFTYEDDFEPVEEEERNVHHKSAVDTGIVDRALAKSSESPIQMEPVNHDIKQESPVRYGHTEEDPDNTPRLNFMTDKEIHAWQVDMVHGRFAADIGRVNPSSMRSDVDFGYLGHPNSNDLVQSQSGYHPGYCLTHMHPSIAHVYDNLDQIPEYKRMKEKTRRKAGKMVSHADENEHVRRRPSNAKKKTTVGYVPGYGAVRVLKEDVGQAYPGGRKRTSGNTSFPVIENQPKPGRIQRPVVGYVPGYGPVRGPPVQVFPEVPSERVVLPPLDFGQACSCNGDVKRSKKGRDKKRSEDLLENRARAKPFNTYVDEDASRRFERQYARHR</sequence>
<feature type="region of interest" description="Disordered" evidence="1">
    <location>
        <begin position="253"/>
        <end position="341"/>
    </location>
</feature>
<dbReference type="KEGG" id="crg:105341788"/>
<name>K1QSN1_MAGGI</name>
<feature type="region of interest" description="Disordered" evidence="1">
    <location>
        <begin position="118"/>
        <end position="238"/>
    </location>
</feature>
<feature type="compositionally biased region" description="Polar residues" evidence="1">
    <location>
        <begin position="253"/>
        <end position="294"/>
    </location>
</feature>
<feature type="compositionally biased region" description="Basic residues" evidence="1">
    <location>
        <begin position="787"/>
        <end position="798"/>
    </location>
</feature>
<feature type="region of interest" description="Disordered" evidence="1">
    <location>
        <begin position="472"/>
        <end position="493"/>
    </location>
</feature>
<feature type="compositionally biased region" description="Polar residues" evidence="1">
    <location>
        <begin position="200"/>
        <end position="238"/>
    </location>
</feature>
<evidence type="ECO:0000256" key="1">
    <source>
        <dbReference type="SAM" id="MobiDB-lite"/>
    </source>
</evidence>